<organism evidence="2 3">
    <name type="scientific">Allohahella marinimesophila</name>
    <dbReference type="NCBI Taxonomy" id="1054972"/>
    <lineage>
        <taxon>Bacteria</taxon>
        <taxon>Pseudomonadati</taxon>
        <taxon>Pseudomonadota</taxon>
        <taxon>Gammaproteobacteria</taxon>
        <taxon>Oceanospirillales</taxon>
        <taxon>Hahellaceae</taxon>
        <taxon>Allohahella</taxon>
    </lineage>
</organism>
<evidence type="ECO:0000313" key="3">
    <source>
        <dbReference type="Proteomes" id="UP001501337"/>
    </source>
</evidence>
<dbReference type="Proteomes" id="UP001501337">
    <property type="component" value="Unassembled WGS sequence"/>
</dbReference>
<sequence>MCSQREKRTINHMNRILIAVAGITGVLTNGFQSGDLLGIVSMLLWLWQSEFNVVEEKLLDQIRRLNPSQKEKAGS</sequence>
<protein>
    <recommendedName>
        <fullName evidence="4">TMhelix containing protein</fullName>
    </recommendedName>
</protein>
<dbReference type="RefSeq" id="WP_344806701.1">
    <property type="nucleotide sequence ID" value="NZ_BAABBO010000010.1"/>
</dbReference>
<comment type="caution">
    <text evidence="2">The sequence shown here is derived from an EMBL/GenBank/DDBJ whole genome shotgun (WGS) entry which is preliminary data.</text>
</comment>
<evidence type="ECO:0000313" key="2">
    <source>
        <dbReference type="EMBL" id="GAA3965592.1"/>
    </source>
</evidence>
<gene>
    <name evidence="2" type="ORF">GCM10022278_24300</name>
</gene>
<feature type="transmembrane region" description="Helical" evidence="1">
    <location>
        <begin position="12"/>
        <end position="30"/>
    </location>
</feature>
<keyword evidence="3" id="KW-1185">Reference proteome</keyword>
<name>A0ABP7PH60_9GAMM</name>
<keyword evidence="1" id="KW-0812">Transmembrane</keyword>
<reference evidence="3" key="1">
    <citation type="journal article" date="2019" name="Int. J. Syst. Evol. Microbiol.">
        <title>The Global Catalogue of Microorganisms (GCM) 10K type strain sequencing project: providing services to taxonomists for standard genome sequencing and annotation.</title>
        <authorList>
            <consortium name="The Broad Institute Genomics Platform"/>
            <consortium name="The Broad Institute Genome Sequencing Center for Infectious Disease"/>
            <person name="Wu L."/>
            <person name="Ma J."/>
        </authorList>
    </citation>
    <scope>NUCLEOTIDE SEQUENCE [LARGE SCALE GENOMIC DNA]</scope>
    <source>
        <strain evidence="3">JCM 17555</strain>
    </source>
</reference>
<evidence type="ECO:0000256" key="1">
    <source>
        <dbReference type="SAM" id="Phobius"/>
    </source>
</evidence>
<keyword evidence="1" id="KW-1133">Transmembrane helix</keyword>
<proteinExistence type="predicted"/>
<keyword evidence="1" id="KW-0472">Membrane</keyword>
<evidence type="ECO:0008006" key="4">
    <source>
        <dbReference type="Google" id="ProtNLM"/>
    </source>
</evidence>
<dbReference type="EMBL" id="BAABBO010000010">
    <property type="protein sequence ID" value="GAA3965592.1"/>
    <property type="molecule type" value="Genomic_DNA"/>
</dbReference>
<accession>A0ABP7PH60</accession>